<sequence length="44" mass="5107">MNNPQRLPRNLVISPVQFSKLSFRFIDIELFKRASDNCSTLGRP</sequence>
<proteinExistence type="predicted"/>
<evidence type="ECO:0000313" key="1">
    <source>
        <dbReference type="EMBL" id="AAO74003.1"/>
    </source>
</evidence>
<accession>Q85X60</accession>
<keyword evidence="1" id="KW-0934">Plastid</keyword>
<name>Q85X60_PINKO</name>
<dbReference type="EMBL" id="AY228468">
    <property type="protein sequence ID" value="AAO74003.1"/>
    <property type="molecule type" value="Genomic_DNA"/>
</dbReference>
<organism evidence="1">
    <name type="scientific">Pinus koraiensis</name>
    <name type="common">Korean pine</name>
    <dbReference type="NCBI Taxonomy" id="88728"/>
    <lineage>
        <taxon>Eukaryota</taxon>
        <taxon>Viridiplantae</taxon>
        <taxon>Streptophyta</taxon>
        <taxon>Embryophyta</taxon>
        <taxon>Tracheophyta</taxon>
        <taxon>Spermatophyta</taxon>
        <taxon>Pinopsida</taxon>
        <taxon>Pinidae</taxon>
        <taxon>Conifers I</taxon>
        <taxon>Pinales</taxon>
        <taxon>Pinaceae</taxon>
        <taxon>Pinus</taxon>
        <taxon>Pinus subgen. Strobus</taxon>
    </lineage>
</organism>
<protein>
    <submittedName>
        <fullName evidence="1">ORF44b</fullName>
    </submittedName>
</protein>
<keyword evidence="1" id="KW-0150">Chloroplast</keyword>
<geneLocation type="chloroplast" evidence="1"/>
<reference evidence="1" key="1">
    <citation type="submission" date="2007-04" db="EMBL/GenBank/DDBJ databases">
        <authorList>
            <person name="Noh E.W."/>
            <person name="Lee J.S."/>
            <person name="Choi Y.I."/>
            <person name="Han M.S."/>
            <person name="Yi Y.S."/>
            <person name="Han S.U."/>
        </authorList>
    </citation>
    <scope>NUCLEOTIDE SEQUENCE</scope>
</reference>
<dbReference type="AlphaFoldDB" id="Q85X60"/>